<gene>
    <name evidence="1" type="ORF">FOD75_11070</name>
</gene>
<sequence length="144" mass="16725">MKTVKITLFDLGLNKVKEETLTKEALLSYQGEKTRLTLSDSSVHEGFIETSKFADDDIIGLWTFTFLNDETHDLESDYPLKNEQTWEFIPVSLITSVDLLLHSNPRWGGILTNKFQVVKPDLEEREKINKEFMKLMIERMKNGK</sequence>
<evidence type="ECO:0000313" key="1">
    <source>
        <dbReference type="EMBL" id="QDR73630.1"/>
    </source>
</evidence>
<reference evidence="1 2" key="1">
    <citation type="submission" date="2019-07" db="EMBL/GenBank/DDBJ databases">
        <title>Gastrointestinal microbiota of Peromyscus leucopus, the white-footed mouse.</title>
        <authorList>
            <person name="Milovic A."/>
            <person name="Bassam K."/>
            <person name="Barbour A.G."/>
        </authorList>
    </citation>
    <scope>NUCLEOTIDE SEQUENCE [LARGE SCALE GENOMIC DNA]</scope>
    <source>
        <strain evidence="1 2">LL7</strain>
        <plasmid evidence="1 2">unnamed</plasmid>
    </source>
</reference>
<name>A0A517D8E7_LIMRT</name>
<dbReference type="Proteomes" id="UP000316394">
    <property type="component" value="Plasmid unnamed"/>
</dbReference>
<evidence type="ECO:0000313" key="2">
    <source>
        <dbReference type="Proteomes" id="UP000316394"/>
    </source>
</evidence>
<dbReference type="EMBL" id="CP041677">
    <property type="protein sequence ID" value="QDR73630.1"/>
    <property type="molecule type" value="Genomic_DNA"/>
</dbReference>
<dbReference type="RefSeq" id="WP_144227980.1">
    <property type="nucleotide sequence ID" value="NZ_CP041677.1"/>
</dbReference>
<dbReference type="AlphaFoldDB" id="A0A517D8E7"/>
<protein>
    <submittedName>
        <fullName evidence="1">Uncharacterized protein</fullName>
    </submittedName>
</protein>
<proteinExistence type="predicted"/>
<keyword evidence="1" id="KW-0614">Plasmid</keyword>
<accession>A0A517D8E7</accession>
<geneLocation type="plasmid" evidence="1 2">
    <name>unnamed</name>
</geneLocation>
<organism evidence="1 2">
    <name type="scientific">Limosilactobacillus reuteri</name>
    <name type="common">Lactobacillus reuteri</name>
    <dbReference type="NCBI Taxonomy" id="1598"/>
    <lineage>
        <taxon>Bacteria</taxon>
        <taxon>Bacillati</taxon>
        <taxon>Bacillota</taxon>
        <taxon>Bacilli</taxon>
        <taxon>Lactobacillales</taxon>
        <taxon>Lactobacillaceae</taxon>
        <taxon>Limosilactobacillus</taxon>
    </lineage>
</organism>